<dbReference type="EMBL" id="KL363200">
    <property type="protein sequence ID" value="KFD55434.1"/>
    <property type="molecule type" value="Genomic_DNA"/>
</dbReference>
<evidence type="ECO:0000313" key="2">
    <source>
        <dbReference type="EMBL" id="KFD62664.1"/>
    </source>
</evidence>
<proteinExistence type="predicted"/>
<evidence type="ECO:0000313" key="1">
    <source>
        <dbReference type="EMBL" id="KFD55434.1"/>
    </source>
</evidence>
<dbReference type="Proteomes" id="UP000030764">
    <property type="component" value="Unassembled WGS sequence"/>
</dbReference>
<dbReference type="Proteomes" id="UP000030758">
    <property type="component" value="Unassembled WGS sequence"/>
</dbReference>
<name>A0A085MDY8_9BILA</name>
<dbReference type="AlphaFoldDB" id="A0A085MDY8"/>
<gene>
    <name evidence="1" type="ORF">M513_03774</name>
    <name evidence="2" type="ORF">M514_03774</name>
</gene>
<sequence>MSAPRRSTKTFAAAMLFIVAMSIQLISHPCLARYLYGYPDELQPLRNNDGGSHRLVIRQYFDPLAGMALGKRAQDRDHVGPRLQFFDPLGGMALGKRRIPPMLARDAIDGIM</sequence>
<protein>
    <submittedName>
        <fullName evidence="1">Uncharacterized protein</fullName>
    </submittedName>
</protein>
<reference evidence="1 3" key="1">
    <citation type="journal article" date="2014" name="Nat. Genet.">
        <title>Genome and transcriptome of the porcine whipworm Trichuris suis.</title>
        <authorList>
            <person name="Jex A.R."/>
            <person name="Nejsum P."/>
            <person name="Schwarz E.M."/>
            <person name="Hu L."/>
            <person name="Young N.D."/>
            <person name="Hall R.S."/>
            <person name="Korhonen P.K."/>
            <person name="Liao S."/>
            <person name="Thamsborg S."/>
            <person name="Xia J."/>
            <person name="Xu P."/>
            <person name="Wang S."/>
            <person name="Scheerlinck J.P."/>
            <person name="Hofmann A."/>
            <person name="Sternberg P.W."/>
            <person name="Wang J."/>
            <person name="Gasser R.B."/>
        </authorList>
    </citation>
    <scope>NUCLEOTIDE SEQUENCE [LARGE SCALE GENOMIC DNA]</scope>
    <source>
        <strain evidence="2">DCEP-RM93F</strain>
        <strain evidence="1">DCEP-RM93M</strain>
    </source>
</reference>
<dbReference type="EMBL" id="KL367590">
    <property type="protein sequence ID" value="KFD62664.1"/>
    <property type="molecule type" value="Genomic_DNA"/>
</dbReference>
<accession>A0A085MDY8</accession>
<evidence type="ECO:0000313" key="3">
    <source>
        <dbReference type="Proteomes" id="UP000030764"/>
    </source>
</evidence>
<organism evidence="1 3">
    <name type="scientific">Trichuris suis</name>
    <name type="common">pig whipworm</name>
    <dbReference type="NCBI Taxonomy" id="68888"/>
    <lineage>
        <taxon>Eukaryota</taxon>
        <taxon>Metazoa</taxon>
        <taxon>Ecdysozoa</taxon>
        <taxon>Nematoda</taxon>
        <taxon>Enoplea</taxon>
        <taxon>Dorylaimia</taxon>
        <taxon>Trichinellida</taxon>
        <taxon>Trichuridae</taxon>
        <taxon>Trichuris</taxon>
    </lineage>
</organism>
<keyword evidence="3" id="KW-1185">Reference proteome</keyword>